<accession>A0A191ZET0</accession>
<evidence type="ECO:0000313" key="2">
    <source>
        <dbReference type="Proteomes" id="UP000078596"/>
    </source>
</evidence>
<dbReference type="STRING" id="1860122.A9404_02385"/>
<evidence type="ECO:0000313" key="1">
    <source>
        <dbReference type="EMBL" id="ANJ66378.1"/>
    </source>
</evidence>
<gene>
    <name evidence="1" type="ORF">A9404_02385</name>
</gene>
<dbReference type="InterPro" id="IPR036291">
    <property type="entry name" value="NAD(P)-bd_dom_sf"/>
</dbReference>
<keyword evidence="2" id="KW-1185">Reference proteome</keyword>
<dbReference type="KEGG" id="haz:A9404_02385"/>
<dbReference type="SUPFAM" id="SSF51735">
    <property type="entry name" value="NAD(P)-binding Rossmann-fold domains"/>
    <property type="match status" value="1"/>
</dbReference>
<reference evidence="1 2" key="1">
    <citation type="submission" date="2016-06" db="EMBL/GenBank/DDBJ databases">
        <title>Insight into the functional genes involving in sulfur oxidation in Pearl River water.</title>
        <authorList>
            <person name="Luo J."/>
            <person name="Tan X."/>
            <person name="Lin W."/>
        </authorList>
    </citation>
    <scope>NUCLEOTIDE SEQUENCE [LARGE SCALE GENOMIC DNA]</scope>
    <source>
        <strain evidence="1 2">LS2</strain>
    </source>
</reference>
<sequence>MEQPSRLSAPVVIVGLGEIGLVFAQGLLKNGHPVLPVTREQSLPKILASVPDALALLVSVAEKDLDAVLAQVPADWHERLILIQNELLPKDWKRFGIEHPTVASIWFEKKPGKLVKQLMPSPVWGPKAGLVEMALSGVGLEARIVDTSEEMLEELVIKNVYILTTNIAGLQVGGDVSGLWQDHEDLARGIADEVIDIQERLVGMALTPEPLIEGMLAGFEGDPEHPCKGRTAEARLRRALEQARSLNVPTPRMDAIAASCLSG</sequence>
<dbReference type="Proteomes" id="UP000078596">
    <property type="component" value="Chromosome"/>
</dbReference>
<protein>
    <recommendedName>
        <fullName evidence="3">Ketopantoate reductase</fullName>
    </recommendedName>
</protein>
<name>A0A191ZET0_9GAMM</name>
<dbReference type="EMBL" id="CP016027">
    <property type="protein sequence ID" value="ANJ66378.1"/>
    <property type="molecule type" value="Genomic_DNA"/>
</dbReference>
<dbReference type="AlphaFoldDB" id="A0A191ZET0"/>
<evidence type="ECO:0008006" key="3">
    <source>
        <dbReference type="Google" id="ProtNLM"/>
    </source>
</evidence>
<dbReference type="RefSeq" id="WP_066098321.1">
    <property type="nucleotide sequence ID" value="NZ_CP016027.1"/>
</dbReference>
<proteinExistence type="predicted"/>
<organism evidence="1 2">
    <name type="scientific">Halothiobacillus diazotrophicus</name>
    <dbReference type="NCBI Taxonomy" id="1860122"/>
    <lineage>
        <taxon>Bacteria</taxon>
        <taxon>Pseudomonadati</taxon>
        <taxon>Pseudomonadota</taxon>
        <taxon>Gammaproteobacteria</taxon>
        <taxon>Chromatiales</taxon>
        <taxon>Halothiobacillaceae</taxon>
        <taxon>Halothiobacillus</taxon>
    </lineage>
</organism>